<keyword evidence="4" id="KW-0677">Repeat</keyword>
<dbReference type="PANTHER" id="PTHR10816">
    <property type="entry name" value="MYELIN TRANSCRIPTION FACTOR 1-RELATED"/>
    <property type="match status" value="1"/>
</dbReference>
<accession>A0A665UYQ0</accession>
<dbReference type="Gene3D" id="4.10.320.30">
    <property type="match status" value="7"/>
</dbReference>
<feature type="coiled-coil region" evidence="12">
    <location>
        <begin position="829"/>
        <end position="891"/>
    </location>
</feature>
<feature type="compositionally biased region" description="Basic and acidic residues" evidence="13">
    <location>
        <begin position="160"/>
        <end position="171"/>
    </location>
</feature>
<dbReference type="GO" id="GO:0008270">
    <property type="term" value="F:zinc ion binding"/>
    <property type="evidence" value="ECO:0007669"/>
    <property type="project" value="UniProtKB-KW"/>
</dbReference>
<dbReference type="InterPro" id="IPR013681">
    <property type="entry name" value="Myelin_TF"/>
</dbReference>
<evidence type="ECO:0000256" key="3">
    <source>
        <dbReference type="ARBA" id="ARBA00022723"/>
    </source>
</evidence>
<dbReference type="GO" id="GO:0030154">
    <property type="term" value="P:cell differentiation"/>
    <property type="evidence" value="ECO:0007669"/>
    <property type="project" value="UniProtKB-KW"/>
</dbReference>
<comment type="subcellular location">
    <subcellularLocation>
        <location evidence="1">Nucleus</location>
    </subcellularLocation>
</comment>
<evidence type="ECO:0000256" key="2">
    <source>
        <dbReference type="ARBA" id="ARBA00010194"/>
    </source>
</evidence>
<dbReference type="Ensembl" id="ENSENLT00000025018.1">
    <property type="protein sequence ID" value="ENSENLP00000024227.1"/>
    <property type="gene ID" value="ENSENLG00000010853.1"/>
</dbReference>
<dbReference type="Pfam" id="PF08474">
    <property type="entry name" value="MYT1"/>
    <property type="match status" value="1"/>
</dbReference>
<evidence type="ECO:0000256" key="10">
    <source>
        <dbReference type="ARBA" id="ARBA00023242"/>
    </source>
</evidence>
<reference evidence="15" key="2">
    <citation type="submission" date="2025-08" db="UniProtKB">
        <authorList>
            <consortium name="Ensembl"/>
        </authorList>
    </citation>
    <scope>IDENTIFICATION</scope>
</reference>
<evidence type="ECO:0000313" key="16">
    <source>
        <dbReference type="Proteomes" id="UP000472264"/>
    </source>
</evidence>
<dbReference type="GO" id="GO:0000978">
    <property type="term" value="F:RNA polymerase II cis-regulatory region sequence-specific DNA binding"/>
    <property type="evidence" value="ECO:0007669"/>
    <property type="project" value="TreeGrafter"/>
</dbReference>
<evidence type="ECO:0000256" key="8">
    <source>
        <dbReference type="ARBA" id="ARBA00023125"/>
    </source>
</evidence>
<keyword evidence="3" id="KW-0479">Metal-binding</keyword>
<evidence type="ECO:0000256" key="13">
    <source>
        <dbReference type="SAM" id="MobiDB-lite"/>
    </source>
</evidence>
<proteinExistence type="inferred from homology"/>
<feature type="compositionally biased region" description="Acidic residues" evidence="13">
    <location>
        <begin position="582"/>
        <end position="595"/>
    </location>
</feature>
<feature type="region of interest" description="Disordered" evidence="13">
    <location>
        <begin position="65"/>
        <end position="216"/>
    </location>
</feature>
<evidence type="ECO:0000256" key="11">
    <source>
        <dbReference type="PROSITE-ProRule" id="PRU01143"/>
    </source>
</evidence>
<feature type="compositionally biased region" description="Acidic residues" evidence="13">
    <location>
        <begin position="187"/>
        <end position="203"/>
    </location>
</feature>
<keyword evidence="12" id="KW-0175">Coiled coil</keyword>
<organism evidence="15 16">
    <name type="scientific">Echeneis naucrates</name>
    <name type="common">Live sharksucker</name>
    <dbReference type="NCBI Taxonomy" id="173247"/>
    <lineage>
        <taxon>Eukaryota</taxon>
        <taxon>Metazoa</taxon>
        <taxon>Chordata</taxon>
        <taxon>Craniata</taxon>
        <taxon>Vertebrata</taxon>
        <taxon>Euteleostomi</taxon>
        <taxon>Actinopterygii</taxon>
        <taxon>Neopterygii</taxon>
        <taxon>Teleostei</taxon>
        <taxon>Neoteleostei</taxon>
        <taxon>Acanthomorphata</taxon>
        <taxon>Carangaria</taxon>
        <taxon>Carangiformes</taxon>
        <taxon>Echeneidae</taxon>
        <taxon>Echeneis</taxon>
    </lineage>
</organism>
<keyword evidence="7" id="KW-0805">Transcription regulation</keyword>
<dbReference type="GO" id="GO:0005634">
    <property type="term" value="C:nucleus"/>
    <property type="evidence" value="ECO:0007669"/>
    <property type="project" value="UniProtKB-SubCell"/>
</dbReference>
<dbReference type="SUPFAM" id="SSF103637">
    <property type="entry name" value="CCHHC domain"/>
    <property type="match status" value="7"/>
</dbReference>
<dbReference type="GO" id="GO:0007399">
    <property type="term" value="P:nervous system development"/>
    <property type="evidence" value="ECO:0007669"/>
    <property type="project" value="UniProtKB-KW"/>
</dbReference>
<reference evidence="15" key="3">
    <citation type="submission" date="2025-09" db="UniProtKB">
        <authorList>
            <consortium name="Ensembl"/>
        </authorList>
    </citation>
    <scope>IDENTIFICATION</scope>
</reference>
<evidence type="ECO:0000256" key="5">
    <source>
        <dbReference type="ARBA" id="ARBA00022771"/>
    </source>
</evidence>
<feature type="region of interest" description="Disordered" evidence="13">
    <location>
        <begin position="554"/>
        <end position="595"/>
    </location>
</feature>
<evidence type="ECO:0000256" key="1">
    <source>
        <dbReference type="ARBA" id="ARBA00004123"/>
    </source>
</evidence>
<dbReference type="Pfam" id="PF01530">
    <property type="entry name" value="zf-C2HC"/>
    <property type="match status" value="7"/>
</dbReference>
<evidence type="ECO:0000256" key="9">
    <source>
        <dbReference type="ARBA" id="ARBA00023163"/>
    </source>
</evidence>
<evidence type="ECO:0000256" key="7">
    <source>
        <dbReference type="ARBA" id="ARBA00023015"/>
    </source>
</evidence>
<evidence type="ECO:0000256" key="4">
    <source>
        <dbReference type="ARBA" id="ARBA00022737"/>
    </source>
</evidence>
<evidence type="ECO:0000313" key="15">
    <source>
        <dbReference type="Ensembl" id="ENSENLP00000024227.1"/>
    </source>
</evidence>
<feature type="compositionally biased region" description="Basic and acidic residues" evidence="13">
    <location>
        <begin position="110"/>
        <end position="133"/>
    </location>
</feature>
<dbReference type="PROSITE" id="PS51802">
    <property type="entry name" value="ZF_CCHHC"/>
    <property type="match status" value="7"/>
</dbReference>
<dbReference type="InterPro" id="IPR036060">
    <property type="entry name" value="Znf_C2H2C_sf"/>
</dbReference>
<dbReference type="Proteomes" id="UP000472264">
    <property type="component" value="Chromosome 7"/>
</dbReference>
<evidence type="ECO:0000259" key="14">
    <source>
        <dbReference type="Pfam" id="PF08474"/>
    </source>
</evidence>
<dbReference type="InterPro" id="IPR002515">
    <property type="entry name" value="Znf_C2H2C"/>
</dbReference>
<sequence>FLVSALKRRKKTAGRPESIPFKMLMQHFFNNCPTPGCNGSGHISGRYSRHRSVLGCPIARKRRLEEAEAEQEQGQETERPASKRKSHPLKLALDEGFSAESDASSETEGEIEKDGEKAGEIKEEKRKKDREAAVAEVTEDMAQEGQINGQVGTQSQQEEEDKKTKEEDTYQKEGITFAADEDKSEEKDFDDVEGDDERDDEDSLSQRSTVTDESEMFDMTRGNLGLLEQAIALKAEQVKPATARELLCAPDIHHQRYFTMDDRPKHLDAIRKSYFSKESSRPEKREIKCPTPGCDGTGHVTGLYPHHRSLSGCPHKDRIPPEILAMHENVLKCPTPGCTGQGHVNSNRNTHRSLSGCPIAAAEKLSKTHDKQHLSQPGMEHLKGSPNDRVLRPMCFVKQLEVPQYGSYRPNMAPATPRANLAKELEKYSKVSFDYASFDAQVFGKRMLAPKMPTSETSPKAFKSKIGASASKPTFPKSSSPSLHGYGKSSTLAYDYSHDAEAAHMAATAILNLSTRCWEKPENLSTKPQSKVNTSQEMDIEVDENGTLDLSMKKPFKREGSLSQEDLEGPLDYTKPNRQREEEMDESFISSDPEDCDMMQDCLEERKYPGEVTTPSFKVKFQPKDSKKELLSCPTPGCDGSGHITGNYASHRSLSGCPLADKSLRSLMAAHTPELKCPTPGCDGSGHITGNYASHRSLSGCPRAKKSGIKTPTKDNQEDSELLKCPVPGCDSLGHISGKYATHRSAYGCPLAARRQKEGLLNGTPFNWKAFKTEGPTCPTPGCDGSGHANGSFLTHRSLSGCPRALYAKKKAKFPTDDYLSTKFRASDVLDNDEDIKQLNKEINDLNESNNEMEADMVNLQTQISSMEKNLKSIEHENKMIEEQNEALFMELSGLSRALIRSLANIRLPHMEPITEQNFDSYVSTLTDMYTNKDCFQSPENKALLESINKAVKGIKV</sequence>
<keyword evidence="16" id="KW-1185">Reference proteome</keyword>
<feature type="domain" description="Myelin transcription factor 1" evidence="14">
    <location>
        <begin position="408"/>
        <end position="563"/>
    </location>
</feature>
<keyword evidence="5 11" id="KW-0863">Zinc-finger</keyword>
<keyword evidence="10" id="KW-0539">Nucleus</keyword>
<dbReference type="PANTHER" id="PTHR10816:SF10">
    <property type="entry name" value="MYELIN TRANSCRIPTION FACTOR 1"/>
    <property type="match status" value="1"/>
</dbReference>
<evidence type="ECO:0000256" key="12">
    <source>
        <dbReference type="SAM" id="Coils"/>
    </source>
</evidence>
<reference evidence="15" key="1">
    <citation type="submission" date="2021-04" db="EMBL/GenBank/DDBJ databases">
        <authorList>
            <consortium name="Wellcome Sanger Institute Data Sharing"/>
        </authorList>
    </citation>
    <scope>NUCLEOTIDE SEQUENCE [LARGE SCALE GENOMIC DNA]</scope>
</reference>
<gene>
    <name evidence="15" type="primary">myt1b</name>
</gene>
<protein>
    <submittedName>
        <fullName evidence="15">Myelin transcription factor 1b</fullName>
    </submittedName>
</protein>
<comment type="similarity">
    <text evidence="2">Belongs to the MYT1 family.</text>
</comment>
<keyword evidence="9" id="KW-0804">Transcription</keyword>
<dbReference type="GO" id="GO:0000981">
    <property type="term" value="F:DNA-binding transcription factor activity, RNA polymerase II-specific"/>
    <property type="evidence" value="ECO:0007669"/>
    <property type="project" value="TreeGrafter"/>
</dbReference>
<dbReference type="FunFam" id="4.10.320.30:FF:000001">
    <property type="entry name" value="Myelin transcription factor 1-like, a"/>
    <property type="match status" value="7"/>
</dbReference>
<dbReference type="Gene3D" id="1.20.5.1700">
    <property type="match status" value="1"/>
</dbReference>
<keyword evidence="8" id="KW-0238">DNA-binding</keyword>
<dbReference type="AlphaFoldDB" id="A0A665UYQ0"/>
<keyword evidence="6" id="KW-0862">Zinc</keyword>
<evidence type="ECO:0000256" key="6">
    <source>
        <dbReference type="ARBA" id="ARBA00022833"/>
    </source>
</evidence>
<name>A0A665UYQ0_ECHNA</name>